<protein>
    <recommendedName>
        <fullName evidence="1">TET-Associated Glycosyltransferase domain-containing protein</fullName>
    </recommendedName>
</protein>
<feature type="domain" description="TET-Associated Glycosyltransferase" evidence="1">
    <location>
        <begin position="7"/>
        <end position="218"/>
    </location>
</feature>
<accession>A0A6J5M4Y3</accession>
<evidence type="ECO:0000259" key="1">
    <source>
        <dbReference type="Pfam" id="PF20691"/>
    </source>
</evidence>
<evidence type="ECO:0000313" key="2">
    <source>
        <dbReference type="EMBL" id="CAB4140176.1"/>
    </source>
</evidence>
<dbReference type="EMBL" id="LR796652">
    <property type="protein sequence ID" value="CAB4157374.1"/>
    <property type="molecule type" value="Genomic_DNA"/>
</dbReference>
<organism evidence="2">
    <name type="scientific">uncultured Caudovirales phage</name>
    <dbReference type="NCBI Taxonomy" id="2100421"/>
    <lineage>
        <taxon>Viruses</taxon>
        <taxon>Duplodnaviria</taxon>
        <taxon>Heunggongvirae</taxon>
        <taxon>Uroviricota</taxon>
        <taxon>Caudoviricetes</taxon>
        <taxon>Peduoviridae</taxon>
        <taxon>Maltschvirus</taxon>
        <taxon>Maltschvirus maltsch</taxon>
    </lineage>
</organism>
<dbReference type="Pfam" id="PF20691">
    <property type="entry name" value="TAGT"/>
    <property type="match status" value="1"/>
</dbReference>
<name>A0A6J5M4Y3_9CAUD</name>
<evidence type="ECO:0000313" key="3">
    <source>
        <dbReference type="EMBL" id="CAB4157374.1"/>
    </source>
</evidence>
<sequence length="290" mass="33750">MSMNPKYPIYIVSKGRWDVRLTANALEEMNQPYFMVIEEQEFKLYADKIGADRCLILQQKYLDEYVTCDDIGDNKSKGPGAARNFALDHAKQLGFKRHWVMDDNINGFHRLNNNLKVKVVTPAIFRAAEDFVDRYENVPLAGLNYSMFAKRKDSAPPFVLNTRIYSCLLIDNNIKYRWEGRYNEDTHLSLRVLKDGDCTIQFNAFLANKVKTQTMAGGNTDAFYANEGTMNKSKMLEELHPDCSKVVWKFDRWHHFVDYNLFKRNKLKQKKDIVIERGINNYGMKLVTLG</sequence>
<gene>
    <name evidence="2" type="ORF">UFOVP409_16</name>
    <name evidence="3" type="ORF">UFOVP684_19</name>
</gene>
<dbReference type="EMBL" id="LR796382">
    <property type="protein sequence ID" value="CAB4140176.1"/>
    <property type="molecule type" value="Genomic_DNA"/>
</dbReference>
<dbReference type="InterPro" id="IPR049100">
    <property type="entry name" value="TAGT"/>
</dbReference>
<proteinExistence type="predicted"/>
<reference evidence="2" key="1">
    <citation type="submission" date="2020-04" db="EMBL/GenBank/DDBJ databases">
        <authorList>
            <person name="Chiriac C."/>
            <person name="Salcher M."/>
            <person name="Ghai R."/>
            <person name="Kavagutti S V."/>
        </authorList>
    </citation>
    <scope>NUCLEOTIDE SEQUENCE</scope>
</reference>